<keyword evidence="4" id="KW-0067">ATP-binding</keyword>
<dbReference type="Pfam" id="PF08335">
    <property type="entry name" value="GlnD_UR_UTase"/>
    <property type="match status" value="2"/>
</dbReference>
<evidence type="ECO:0000313" key="10">
    <source>
        <dbReference type="EMBL" id="KON66278.1"/>
    </source>
</evidence>
<dbReference type="InterPro" id="IPR005190">
    <property type="entry name" value="GlnE_rpt_dom"/>
</dbReference>
<evidence type="ECO:0000256" key="3">
    <source>
        <dbReference type="ARBA" id="ARBA00022741"/>
    </source>
</evidence>
<organism evidence="10 11">
    <name type="scientific">Komagataeibacter europaeus</name>
    <name type="common">Gluconacetobacter europaeus</name>
    <dbReference type="NCBI Taxonomy" id="33995"/>
    <lineage>
        <taxon>Bacteria</taxon>
        <taxon>Pseudomonadati</taxon>
        <taxon>Pseudomonadota</taxon>
        <taxon>Alphaproteobacteria</taxon>
        <taxon>Acetobacterales</taxon>
        <taxon>Acetobacteraceae</taxon>
        <taxon>Komagataeibacter</taxon>
    </lineage>
</organism>
<feature type="domain" description="PII-uridylyltransferase/Glutamine-synthetase adenylyltransferase" evidence="9">
    <location>
        <begin position="360"/>
        <end position="460"/>
    </location>
</feature>
<feature type="region of interest" description="Disordered" evidence="7">
    <location>
        <begin position="1010"/>
        <end position="1033"/>
    </location>
</feature>
<name>A0A0M0EM28_KOMEU</name>
<dbReference type="AlphaFoldDB" id="A0A0M0EM28"/>
<dbReference type="Proteomes" id="UP000037566">
    <property type="component" value="Unassembled WGS sequence"/>
</dbReference>
<proteinExistence type="predicted"/>
<reference evidence="10" key="1">
    <citation type="submission" date="2015-08" db="EMBL/GenBank/DDBJ databases">
        <title>Draft genome sequence of Komagataeibacter europaeus CECT 8546 a cellulose producer strain from vinegar produced by the traditional method.</title>
        <authorList>
            <person name="Poehlein A."/>
            <person name="Valera M.J."/>
            <person name="Haack F.S."/>
            <person name="Mas A."/>
            <person name="Daniel R."/>
            <person name="Streit W.R."/>
            <person name="Mateo E."/>
        </authorList>
    </citation>
    <scope>NUCLEOTIDE SEQUENCE [LARGE SCALE GENOMIC DNA]</scope>
    <source>
        <strain evidence="10">CECT 8546</strain>
    </source>
</reference>
<accession>A0A0M0EM28</accession>
<keyword evidence="5" id="KW-0460">Magnesium</keyword>
<dbReference type="EC" id="2.7.7.42" evidence="10"/>
<dbReference type="Pfam" id="PF03710">
    <property type="entry name" value="GlnE"/>
    <property type="match status" value="2"/>
</dbReference>
<keyword evidence="2 10" id="KW-0548">Nucleotidyltransferase</keyword>
<dbReference type="SUPFAM" id="SSF81301">
    <property type="entry name" value="Nucleotidyltransferase"/>
    <property type="match status" value="2"/>
</dbReference>
<dbReference type="PANTHER" id="PTHR30621">
    <property type="entry name" value="GLUTAMINE SYNTHETASE ADENYLYLTRANSFERASE"/>
    <property type="match status" value="1"/>
</dbReference>
<evidence type="ECO:0000256" key="6">
    <source>
        <dbReference type="ARBA" id="ARBA00023268"/>
    </source>
</evidence>
<keyword evidence="11" id="KW-1185">Reference proteome</keyword>
<dbReference type="GO" id="GO:0005829">
    <property type="term" value="C:cytosol"/>
    <property type="evidence" value="ECO:0007669"/>
    <property type="project" value="TreeGrafter"/>
</dbReference>
<dbReference type="PANTHER" id="PTHR30621:SF0">
    <property type="entry name" value="BIFUNCTIONAL GLUTAMINE SYNTHETASE ADENYLYLTRANSFERASE_ADENYLYL-REMOVING ENZYME"/>
    <property type="match status" value="1"/>
</dbReference>
<dbReference type="GO" id="GO:0000820">
    <property type="term" value="P:regulation of glutamine family amino acid metabolic process"/>
    <property type="evidence" value="ECO:0007669"/>
    <property type="project" value="TreeGrafter"/>
</dbReference>
<dbReference type="GO" id="GO:0005524">
    <property type="term" value="F:ATP binding"/>
    <property type="evidence" value="ECO:0007669"/>
    <property type="project" value="UniProtKB-KW"/>
</dbReference>
<keyword evidence="1 10" id="KW-0808">Transferase</keyword>
<keyword evidence="3" id="KW-0547">Nucleotide-binding</keyword>
<evidence type="ECO:0000256" key="2">
    <source>
        <dbReference type="ARBA" id="ARBA00022695"/>
    </source>
</evidence>
<dbReference type="STRING" id="33995.KOEU_02510"/>
<evidence type="ECO:0000256" key="4">
    <source>
        <dbReference type="ARBA" id="ARBA00022840"/>
    </source>
</evidence>
<evidence type="ECO:0000259" key="8">
    <source>
        <dbReference type="Pfam" id="PF03710"/>
    </source>
</evidence>
<dbReference type="SUPFAM" id="SSF81593">
    <property type="entry name" value="Nucleotidyltransferase substrate binding subunit/domain"/>
    <property type="match status" value="2"/>
</dbReference>
<evidence type="ECO:0000256" key="7">
    <source>
        <dbReference type="SAM" id="MobiDB-lite"/>
    </source>
</evidence>
<keyword evidence="6" id="KW-0511">Multifunctional enzyme</keyword>
<dbReference type="OrthoDB" id="9759366at2"/>
<dbReference type="PATRIC" id="fig|33995.3.peg.274"/>
<gene>
    <name evidence="10" type="primary">glnE</name>
    <name evidence="10" type="ORF">KOEU_02510</name>
</gene>
<evidence type="ECO:0000256" key="5">
    <source>
        <dbReference type="ARBA" id="ARBA00022842"/>
    </source>
</evidence>
<evidence type="ECO:0000259" key="9">
    <source>
        <dbReference type="Pfam" id="PF08335"/>
    </source>
</evidence>
<dbReference type="InterPro" id="IPR013546">
    <property type="entry name" value="PII_UdlTrfase/GS_AdlTrfase"/>
</dbReference>
<dbReference type="GO" id="GO:0008882">
    <property type="term" value="F:[glutamate-ammonia-ligase] adenylyltransferase activity"/>
    <property type="evidence" value="ECO:0007669"/>
    <property type="project" value="UniProtKB-EC"/>
</dbReference>
<feature type="domain" description="Glutamate-ammonia ligase adenylyltransferase repeated" evidence="8">
    <location>
        <begin position="598"/>
        <end position="849"/>
    </location>
</feature>
<dbReference type="EMBL" id="LHUQ01000001">
    <property type="protein sequence ID" value="KON66278.1"/>
    <property type="molecule type" value="Genomic_DNA"/>
</dbReference>
<feature type="domain" description="PII-uridylyltransferase/Glutamine-synthetase adenylyltransferase" evidence="9">
    <location>
        <begin position="878"/>
        <end position="1009"/>
    </location>
</feature>
<sequence>MVFQTLNGPFPMDQPALPPFVPHPSWRGCTWPHAADTRAARIVRENLTDACARVGLPDIAAVPELGALLDAMGGNSPYLSDLALRDTLAFADLLTDGAHACVRRILSGLDALPPDTARADVMAALRVAKRQAALAIALADIGGAWTLEQVTLALSQLAENALGAAVRHLLLHAHDTGRLRLRNPETPCRGSGFVVLAMGKLGARELNYSSDIDLIILYDPDRHPGNGELRHTFVRMTSDLVTLMEARDANGYVFRMDLRLRPDPSATPAAVSFPAAIQYYESMGRTWERAAMTKARPVAGDITAGRRFLKSIHPFVWRRHLDFAVIDDLHDMKARIDRHRNAGHANLSSLPPEFIHDPDAATGWLLGQNVKLGQGGIREVEFVAQALQLVWGGRRPELRDPTTLGALRRLRRAGLLTREQSAILARNYRMLRQAEHRLQMRMDHQTHTLPDTQDGFARFAVFMLAPDCGDLASSMLSVMQRSRRNFDLQFAENDAQADITIAPEDADAADRLLEQGFPAADISDALVILNRWEGNRLRALRSDRARKLLRRLLPAILTEIGKRRQPLTVLRRFDALLERQWAGVQFLSLLERNPALIHRIVTVLDCAPFLADHLAQTPSALDGLLDMDGGPGALGTVTALVRRHVAAALSAEQVLPVLRGLVCGEEFRLSVARLEHRMSEERAARARTAMAETVMRGLLRVVSNEHRRRHGTVPGGSMAVVALGKAGSCEMMPGSDLDLMLVFDHPADIVESVVPAITYADGLTPRALAAGTYYVRLAHAFVAALTAPGREGPLYEVDMRLRPSGSKGPVAVSLSAFRRYHAESAWTWERMALTRARVVAGPPSLRAELRAAIATALGHGARTRQERDQIVHDVRHMRERLARERPATSPWDIKRRRGGLMDVEFIAQGLQLLTTHCTSCSQSTRLALLRLAHAGDITDADARLLRRADLFWRALQGLIRIICGSEVPDTIPAASLEILTGEFRVADADRLLARMDRMATDVRGVFDRLLPPAPDTSTRAAHDSGSPTGQGGA</sequence>
<feature type="domain" description="Glutamate-ammonia ligase adenylyltransferase repeated" evidence="8">
    <location>
        <begin position="74"/>
        <end position="310"/>
    </location>
</feature>
<evidence type="ECO:0000256" key="1">
    <source>
        <dbReference type="ARBA" id="ARBA00022679"/>
    </source>
</evidence>
<dbReference type="Gene3D" id="3.30.460.10">
    <property type="entry name" value="Beta Polymerase, domain 2"/>
    <property type="match status" value="2"/>
</dbReference>
<dbReference type="GO" id="GO:0016874">
    <property type="term" value="F:ligase activity"/>
    <property type="evidence" value="ECO:0007669"/>
    <property type="project" value="UniProtKB-KW"/>
</dbReference>
<dbReference type="InterPro" id="IPR043519">
    <property type="entry name" value="NT_sf"/>
</dbReference>
<dbReference type="Gene3D" id="1.20.120.330">
    <property type="entry name" value="Nucleotidyltransferases domain 2"/>
    <property type="match status" value="2"/>
</dbReference>
<dbReference type="InterPro" id="IPR023057">
    <property type="entry name" value="GlnE"/>
</dbReference>
<evidence type="ECO:0000313" key="11">
    <source>
        <dbReference type="Proteomes" id="UP000037566"/>
    </source>
</evidence>
<dbReference type="Gene3D" id="1.20.120.1510">
    <property type="match status" value="1"/>
</dbReference>
<protein>
    <submittedName>
        <fullName evidence="10">Glutamate-ammonia-ligase adenylyltransferase</fullName>
        <ecNumber evidence="10">2.7.7.42</ecNumber>
    </submittedName>
</protein>
<dbReference type="CDD" id="cd05401">
    <property type="entry name" value="NT_GlnE_GlnD_like"/>
    <property type="match status" value="2"/>
</dbReference>
<comment type="caution">
    <text evidence="10">The sequence shown here is derived from an EMBL/GenBank/DDBJ whole genome shotgun (WGS) entry which is preliminary data.</text>
</comment>
<dbReference type="NCBIfam" id="NF010706">
    <property type="entry name" value="PRK14108.1"/>
    <property type="match status" value="1"/>
</dbReference>
<dbReference type="NCBIfam" id="NF008292">
    <property type="entry name" value="PRK11072.1"/>
    <property type="match status" value="1"/>
</dbReference>